<dbReference type="Pfam" id="PF00651">
    <property type="entry name" value="BTB"/>
    <property type="match status" value="1"/>
</dbReference>
<keyword evidence="8" id="KW-1185">Reference proteome</keyword>
<evidence type="ECO:0000313" key="8">
    <source>
        <dbReference type="Proteomes" id="UP001419268"/>
    </source>
</evidence>
<dbReference type="SUPFAM" id="SSF54695">
    <property type="entry name" value="POZ domain"/>
    <property type="match status" value="1"/>
</dbReference>
<dbReference type="InterPro" id="IPR027356">
    <property type="entry name" value="NPH3_dom"/>
</dbReference>
<dbReference type="PROSITE" id="PS50097">
    <property type="entry name" value="BTB"/>
    <property type="match status" value="1"/>
</dbReference>
<keyword evidence="2" id="KW-0833">Ubl conjugation pathway</keyword>
<dbReference type="AlphaFoldDB" id="A0AAP0PZN0"/>
<evidence type="ECO:0000259" key="6">
    <source>
        <dbReference type="PROSITE" id="PS51649"/>
    </source>
</evidence>
<comment type="similarity">
    <text evidence="3">Belongs to the NPH3 family.</text>
</comment>
<reference evidence="7 8" key="1">
    <citation type="submission" date="2024-01" db="EMBL/GenBank/DDBJ databases">
        <title>Genome assemblies of Stephania.</title>
        <authorList>
            <person name="Yang L."/>
        </authorList>
    </citation>
    <scope>NUCLEOTIDE SEQUENCE [LARGE SCALE GENOMIC DNA]</scope>
    <source>
        <strain evidence="7">JXDWG</strain>
        <tissue evidence="7">Leaf</tissue>
    </source>
</reference>
<dbReference type="PROSITE" id="PS51649">
    <property type="entry name" value="NPH3"/>
    <property type="match status" value="1"/>
</dbReference>
<evidence type="ECO:0008006" key="9">
    <source>
        <dbReference type="Google" id="ProtNLM"/>
    </source>
</evidence>
<proteinExistence type="inferred from homology"/>
<feature type="compositionally biased region" description="Polar residues" evidence="4">
    <location>
        <begin position="584"/>
        <end position="604"/>
    </location>
</feature>
<organism evidence="7 8">
    <name type="scientific">Stephania cephalantha</name>
    <dbReference type="NCBI Taxonomy" id="152367"/>
    <lineage>
        <taxon>Eukaryota</taxon>
        <taxon>Viridiplantae</taxon>
        <taxon>Streptophyta</taxon>
        <taxon>Embryophyta</taxon>
        <taxon>Tracheophyta</taxon>
        <taxon>Spermatophyta</taxon>
        <taxon>Magnoliopsida</taxon>
        <taxon>Ranunculales</taxon>
        <taxon>Menispermaceae</taxon>
        <taxon>Menispermoideae</taxon>
        <taxon>Cissampelideae</taxon>
        <taxon>Stephania</taxon>
    </lineage>
</organism>
<dbReference type="PANTHER" id="PTHR32370">
    <property type="entry name" value="OS12G0117600 PROTEIN"/>
    <property type="match status" value="1"/>
</dbReference>
<name>A0AAP0PZN0_9MAGN</name>
<evidence type="ECO:0000256" key="4">
    <source>
        <dbReference type="SAM" id="MobiDB-lite"/>
    </source>
</evidence>
<dbReference type="EMBL" id="JBBNAG010000002">
    <property type="protein sequence ID" value="KAK9158411.1"/>
    <property type="molecule type" value="Genomic_DNA"/>
</dbReference>
<feature type="domain" description="NPH3" evidence="6">
    <location>
        <begin position="210"/>
        <end position="501"/>
    </location>
</feature>
<evidence type="ECO:0000256" key="1">
    <source>
        <dbReference type="ARBA" id="ARBA00004906"/>
    </source>
</evidence>
<dbReference type="SMART" id="SM00225">
    <property type="entry name" value="BTB"/>
    <property type="match status" value="1"/>
</dbReference>
<evidence type="ECO:0000256" key="3">
    <source>
        <dbReference type="PROSITE-ProRule" id="PRU00982"/>
    </source>
</evidence>
<dbReference type="Pfam" id="PF03000">
    <property type="entry name" value="NPH3"/>
    <property type="match status" value="1"/>
</dbReference>
<protein>
    <recommendedName>
        <fullName evidence="9">BTB/POZ domain-containing protein</fullName>
    </recommendedName>
</protein>
<dbReference type="InterPro" id="IPR043454">
    <property type="entry name" value="NPH3/RPT2-like"/>
</dbReference>
<dbReference type="InterPro" id="IPR011333">
    <property type="entry name" value="SKP1/BTB/POZ_sf"/>
</dbReference>
<evidence type="ECO:0000256" key="2">
    <source>
        <dbReference type="ARBA" id="ARBA00022786"/>
    </source>
</evidence>
<gene>
    <name evidence="7" type="ORF">Scep_004985</name>
</gene>
<dbReference type="InterPro" id="IPR000210">
    <property type="entry name" value="BTB/POZ_dom"/>
</dbReference>
<dbReference type="Proteomes" id="UP001419268">
    <property type="component" value="Unassembled WGS sequence"/>
</dbReference>
<comment type="pathway">
    <text evidence="1">Protein modification; protein ubiquitination.</text>
</comment>
<accession>A0AAP0PZN0</accession>
<feature type="region of interest" description="Disordered" evidence="4">
    <location>
        <begin position="521"/>
        <end position="541"/>
    </location>
</feature>
<evidence type="ECO:0000259" key="5">
    <source>
        <dbReference type="PROSITE" id="PS50097"/>
    </source>
</evidence>
<feature type="domain" description="BTB" evidence="5">
    <location>
        <begin position="28"/>
        <end position="96"/>
    </location>
</feature>
<dbReference type="Gene3D" id="3.30.710.10">
    <property type="entry name" value="Potassium Channel Kv1.1, Chain A"/>
    <property type="match status" value="1"/>
</dbReference>
<sequence length="618" mass="68634">MVCMKLGSKPEAFQREGQTWTCKAGLPSDVVIEVGEMSFHLHKFPLLSRSGVLEKLIQDITDQPNCSLQLHDLPGGAKSFEIIAKFCYGVKVELTPTNVVSVRCAAEHLHMTEAYGEGNLIKRTEDFLNEVFANWDDTIKALESCEEVLSYAQELHIDSRCIESLANKACADPILSAQPSSRRKKTNSSNGDGLWNGLRTEIESQTVGEDWWYEDASFFSLPMYKRLIFAVGSKGMSPEITAASLMFYANRHLPGLMGKSISKNNVDHVNPSSSISSLPEEDQRHLLEEIVGLLPEKKGVISTKFLLRLLHTALKSHASSTCREDLEKRVGAQLDQAALEDLLIPNMGFTVETLYDIDCVQRILDHFISADQDSEGSSSPCIVEEGQLIDQNPPLTPITKVANLVDCYLAEVAPDVNLKLPKFQMLAAVIPDYARPFNDGIYRAIDIYLKAHPWLTDSEREQLCRLMNCQKLSVEACTHAAQNERLPLRVVVQVIFFEQLRLRTSVAGWFFVSENLENSQGQQVDGATDRKEDQGTGMNDMGLKVSELEKECLNMKQEIDKLGKGKSSSSWSILSLLGFRKSNPKNPNTSKPCNSKATPSSEPTSAAPVNGGENHEKH</sequence>
<feature type="region of interest" description="Disordered" evidence="4">
    <location>
        <begin position="579"/>
        <end position="618"/>
    </location>
</feature>
<comment type="caution">
    <text evidence="7">The sequence shown here is derived from an EMBL/GenBank/DDBJ whole genome shotgun (WGS) entry which is preliminary data.</text>
</comment>
<evidence type="ECO:0000313" key="7">
    <source>
        <dbReference type="EMBL" id="KAK9158411.1"/>
    </source>
</evidence>